<organism evidence="3 4">
    <name type="scientific">Mycena sanguinolenta</name>
    <dbReference type="NCBI Taxonomy" id="230812"/>
    <lineage>
        <taxon>Eukaryota</taxon>
        <taxon>Fungi</taxon>
        <taxon>Dikarya</taxon>
        <taxon>Basidiomycota</taxon>
        <taxon>Agaricomycotina</taxon>
        <taxon>Agaricomycetes</taxon>
        <taxon>Agaricomycetidae</taxon>
        <taxon>Agaricales</taxon>
        <taxon>Marasmiineae</taxon>
        <taxon>Mycenaceae</taxon>
        <taxon>Mycena</taxon>
    </lineage>
</organism>
<dbReference type="OrthoDB" id="442087at2759"/>
<dbReference type="GO" id="GO:0044183">
    <property type="term" value="F:protein folding chaperone"/>
    <property type="evidence" value="ECO:0007669"/>
    <property type="project" value="TreeGrafter"/>
</dbReference>
<dbReference type="Gene3D" id="1.10.287.110">
    <property type="entry name" value="DnaJ domain"/>
    <property type="match status" value="1"/>
</dbReference>
<dbReference type="PRINTS" id="PR00625">
    <property type="entry name" value="JDOMAIN"/>
</dbReference>
<dbReference type="InterPro" id="IPR036869">
    <property type="entry name" value="J_dom_sf"/>
</dbReference>
<dbReference type="Pfam" id="PF00226">
    <property type="entry name" value="DnaJ"/>
    <property type="match status" value="1"/>
</dbReference>
<feature type="region of interest" description="Disordered" evidence="1">
    <location>
        <begin position="79"/>
        <end position="98"/>
    </location>
</feature>
<dbReference type="SUPFAM" id="SSF46565">
    <property type="entry name" value="Chaperone J-domain"/>
    <property type="match status" value="1"/>
</dbReference>
<dbReference type="AlphaFoldDB" id="A0A8H6Z5F1"/>
<evidence type="ECO:0000259" key="2">
    <source>
        <dbReference type="PROSITE" id="PS50076"/>
    </source>
</evidence>
<dbReference type="GO" id="GO:0051082">
    <property type="term" value="F:unfolded protein binding"/>
    <property type="evidence" value="ECO:0007669"/>
    <property type="project" value="TreeGrafter"/>
</dbReference>
<accession>A0A8H6Z5F1</accession>
<evidence type="ECO:0000313" key="4">
    <source>
        <dbReference type="Proteomes" id="UP000623467"/>
    </source>
</evidence>
<evidence type="ECO:0000256" key="1">
    <source>
        <dbReference type="SAM" id="MobiDB-lite"/>
    </source>
</evidence>
<dbReference type="PROSITE" id="PS00636">
    <property type="entry name" value="DNAJ_1"/>
    <property type="match status" value="1"/>
</dbReference>
<gene>
    <name evidence="3" type="ORF">MSAN_00721800</name>
</gene>
<name>A0A8H6Z5F1_9AGAR</name>
<comment type="caution">
    <text evidence="3">The sequence shown here is derived from an EMBL/GenBank/DDBJ whole genome shotgun (WGS) entry which is preliminary data.</text>
</comment>
<dbReference type="EMBL" id="JACAZH010000004">
    <property type="protein sequence ID" value="KAF7370879.1"/>
    <property type="molecule type" value="Genomic_DNA"/>
</dbReference>
<dbReference type="PANTHER" id="PTHR43948:SF10">
    <property type="entry name" value="MRJ, ISOFORM E"/>
    <property type="match status" value="1"/>
</dbReference>
<feature type="domain" description="J" evidence="2">
    <location>
        <begin position="6"/>
        <end position="77"/>
    </location>
</feature>
<reference evidence="3" key="1">
    <citation type="submission" date="2020-05" db="EMBL/GenBank/DDBJ databases">
        <title>Mycena genomes resolve the evolution of fungal bioluminescence.</title>
        <authorList>
            <person name="Tsai I.J."/>
        </authorList>
    </citation>
    <scope>NUCLEOTIDE SEQUENCE</scope>
    <source>
        <strain evidence="3">160909Yilan</strain>
    </source>
</reference>
<dbReference type="GO" id="GO:0051087">
    <property type="term" value="F:protein-folding chaperone binding"/>
    <property type="evidence" value="ECO:0007669"/>
    <property type="project" value="TreeGrafter"/>
</dbReference>
<sequence>MDSDLSFYEILQIPEDATPEQIRKAYKKQALLTHPDRLPAGFTPAEKEAAEARFRNVSNAYEVLKDPENRRLYDVHGVWPPPAPPQEQPYSSRHRSHRHRPMPFPDPFENFFADPFELFDRMFSDYRRPSYRQRSSSGWSQNPFEAIYRIQDMMADLERDMSVFPSRSFSSGFESPFRNNPGQIRWTQQSTMTSIVNGVANRIDKRRDWEGNEHVTRTYPDGSEIYTINGVEQPRGYLPPSVPTRRAPDIAIMHPLWGTIATDTLQGPSYLLKAQSSQTWRRRANTTGVGGQAVTDSFID</sequence>
<protein>
    <recommendedName>
        <fullName evidence="2">J domain-containing protein</fullName>
    </recommendedName>
</protein>
<dbReference type="SMART" id="SM00271">
    <property type="entry name" value="DnaJ"/>
    <property type="match status" value="1"/>
</dbReference>
<dbReference type="GO" id="GO:0005737">
    <property type="term" value="C:cytoplasm"/>
    <property type="evidence" value="ECO:0007669"/>
    <property type="project" value="TreeGrafter"/>
</dbReference>
<dbReference type="PANTHER" id="PTHR43948">
    <property type="entry name" value="DNAJ HOMOLOG SUBFAMILY B"/>
    <property type="match status" value="1"/>
</dbReference>
<proteinExistence type="predicted"/>
<dbReference type="Proteomes" id="UP000623467">
    <property type="component" value="Unassembled WGS sequence"/>
</dbReference>
<dbReference type="PROSITE" id="PS50076">
    <property type="entry name" value="DNAJ_2"/>
    <property type="match status" value="1"/>
</dbReference>
<dbReference type="InterPro" id="IPR018253">
    <property type="entry name" value="DnaJ_domain_CS"/>
</dbReference>
<evidence type="ECO:0000313" key="3">
    <source>
        <dbReference type="EMBL" id="KAF7370879.1"/>
    </source>
</evidence>
<keyword evidence="4" id="KW-1185">Reference proteome</keyword>
<dbReference type="InterPro" id="IPR001623">
    <property type="entry name" value="DnaJ_domain"/>
</dbReference>
<dbReference type="CDD" id="cd06257">
    <property type="entry name" value="DnaJ"/>
    <property type="match status" value="1"/>
</dbReference>